<accession>A0AAD0HBF0</accession>
<dbReference type="AlphaFoldDB" id="A0AAD0HBF0"/>
<evidence type="ECO:0000313" key="2">
    <source>
        <dbReference type="Proteomes" id="UP000239717"/>
    </source>
</evidence>
<reference evidence="1 2" key="1">
    <citation type="submission" date="2018-03" db="EMBL/GenBank/DDBJ databases">
        <title>FDA dAtabase for Regulatory Grade micrObial Sequences (FDA-ARGOS): Supporting development and validation of Infectious Disease Dx tests.</title>
        <authorList>
            <person name="Kerrigan L."/>
            <person name="Tallon L.J."/>
            <person name="Sadzewicz L."/>
            <person name="Sengamalay N."/>
            <person name="Ott S."/>
            <person name="Godinez A."/>
            <person name="Nagaraj S."/>
            <person name="Vavikolanu K."/>
            <person name="Vyas G."/>
            <person name="Nadendla S."/>
            <person name="Aluvathingal J."/>
            <person name="Sichtig H."/>
        </authorList>
    </citation>
    <scope>NUCLEOTIDE SEQUENCE [LARGE SCALE GENOMIC DNA]</scope>
    <source>
        <strain evidence="1 2">FDAARGOS_295</strain>
    </source>
</reference>
<evidence type="ECO:0000313" key="1">
    <source>
        <dbReference type="EMBL" id="AVL47119.1"/>
    </source>
</evidence>
<name>A0AAD0HBF0_CAMJU</name>
<organism evidence="1 2">
    <name type="scientific">Campylobacter jejuni subsp. doylei</name>
    <dbReference type="NCBI Taxonomy" id="32021"/>
    <lineage>
        <taxon>Bacteria</taxon>
        <taxon>Pseudomonadati</taxon>
        <taxon>Campylobacterota</taxon>
        <taxon>Epsilonproteobacteria</taxon>
        <taxon>Campylobacterales</taxon>
        <taxon>Campylobacteraceae</taxon>
        <taxon>Campylobacter</taxon>
    </lineage>
</organism>
<proteinExistence type="predicted"/>
<dbReference type="Proteomes" id="UP000239717">
    <property type="component" value="Chromosome"/>
</dbReference>
<dbReference type="OMA" id="FTSHYEC"/>
<sequence length="524" mass="61702">MRKQIDRALDLWDFELARVLLASSEYKEEYENFLYETGQFSYLQNSIYTNKITKIEYNLENFEGEGIEAMACVNYMLNNAIAKNDLCVQRAYDLFHKIKSEKFLLAKAYFISKIISYFATKSESDRIEFFVPLAMYSSPQNLLMQVLQKDFNDQKGAKKFFDDFIFQASLLVRKNLTDRFLGSKVAICFHGIFRGDFEGQINDTLEKLAKPLNADVFIFTWDKFQEWGGLCGGISWSDRLLEKKLAESAPAEIGLNENFRKFFPNTSKVLSYEYRTPLSHKAMQKFIAKNPCIRAYALENQDHKYLVWGEKIYYGMQKSLDLMQEYENKHNIRYDFIIFARPDFEIIKTLSLEDLRSLDLNEICEEYGFYGSGSGFPYGRAEAMRHYVSLMSNLHHLQGSYLTNVVDNHDTQSKWAMYFNLKTRNWKHITALYNRYAPSDMICLKKLRIPNIKKAFKEDLAVLQKEFNEKKLKEFESFFDRFTSHYECVSKKAKRYVANESATRGYKKAKPRKIFSKIWKFIRG</sequence>
<dbReference type="EMBL" id="CP027403">
    <property type="protein sequence ID" value="AVL47119.1"/>
    <property type="molecule type" value="Genomic_DNA"/>
</dbReference>
<gene>
    <name evidence="1" type="ORF">CEP74_04630</name>
</gene>
<protein>
    <submittedName>
        <fullName evidence="1">Capsular biosynthesis protein</fullName>
    </submittedName>
</protein>